<dbReference type="EMBL" id="ML978194">
    <property type="protein sequence ID" value="KAF2029995.1"/>
    <property type="molecule type" value="Genomic_DNA"/>
</dbReference>
<reference evidence="1" key="1">
    <citation type="journal article" date="2020" name="Stud. Mycol.">
        <title>101 Dothideomycetes genomes: a test case for predicting lifestyles and emergence of pathogens.</title>
        <authorList>
            <person name="Haridas S."/>
            <person name="Albert R."/>
            <person name="Binder M."/>
            <person name="Bloem J."/>
            <person name="Labutti K."/>
            <person name="Salamov A."/>
            <person name="Andreopoulos B."/>
            <person name="Baker S."/>
            <person name="Barry K."/>
            <person name="Bills G."/>
            <person name="Bluhm B."/>
            <person name="Cannon C."/>
            <person name="Castanera R."/>
            <person name="Culley D."/>
            <person name="Daum C."/>
            <person name="Ezra D."/>
            <person name="Gonzalez J."/>
            <person name="Henrissat B."/>
            <person name="Kuo A."/>
            <person name="Liang C."/>
            <person name="Lipzen A."/>
            <person name="Lutzoni F."/>
            <person name="Magnuson J."/>
            <person name="Mondo S."/>
            <person name="Nolan M."/>
            <person name="Ohm R."/>
            <person name="Pangilinan J."/>
            <person name="Park H.-J."/>
            <person name="Ramirez L."/>
            <person name="Alfaro M."/>
            <person name="Sun H."/>
            <person name="Tritt A."/>
            <person name="Yoshinaga Y."/>
            <person name="Zwiers L.-H."/>
            <person name="Turgeon B."/>
            <person name="Goodwin S."/>
            <person name="Spatafora J."/>
            <person name="Crous P."/>
            <person name="Grigoriev I."/>
        </authorList>
    </citation>
    <scope>NUCLEOTIDE SEQUENCE</scope>
    <source>
        <strain evidence="1">CBS 110217</strain>
    </source>
</reference>
<accession>A0A9P4H904</accession>
<gene>
    <name evidence="1" type="ORF">EK21DRAFT_89239</name>
</gene>
<sequence length="181" mass="19969">MGERGCGKNDRGLQVKQVDRETGCVVVLREQPKGLNDGAIAPCQCEPSANGALAVSILIRFPSTRANTAGRTTSRQHRRTFSKPIGLSAASSIVNSPQRERQKHRGSGCSFVWTRQSRTRFQSQTKVPECHLEAQCPLRTCPCSRKVDDAARRIACRLQRRSNPGSPVNFHFSDVVLQPCP</sequence>
<evidence type="ECO:0000313" key="1">
    <source>
        <dbReference type="EMBL" id="KAF2029995.1"/>
    </source>
</evidence>
<protein>
    <submittedName>
        <fullName evidence="1">Uncharacterized protein</fullName>
    </submittedName>
</protein>
<dbReference type="Proteomes" id="UP000799777">
    <property type="component" value="Unassembled WGS sequence"/>
</dbReference>
<keyword evidence="2" id="KW-1185">Reference proteome</keyword>
<proteinExistence type="predicted"/>
<evidence type="ECO:0000313" key="2">
    <source>
        <dbReference type="Proteomes" id="UP000799777"/>
    </source>
</evidence>
<name>A0A9P4H904_9PLEO</name>
<comment type="caution">
    <text evidence="1">The sequence shown here is derived from an EMBL/GenBank/DDBJ whole genome shotgun (WGS) entry which is preliminary data.</text>
</comment>
<organism evidence="1 2">
    <name type="scientific">Setomelanomma holmii</name>
    <dbReference type="NCBI Taxonomy" id="210430"/>
    <lineage>
        <taxon>Eukaryota</taxon>
        <taxon>Fungi</taxon>
        <taxon>Dikarya</taxon>
        <taxon>Ascomycota</taxon>
        <taxon>Pezizomycotina</taxon>
        <taxon>Dothideomycetes</taxon>
        <taxon>Pleosporomycetidae</taxon>
        <taxon>Pleosporales</taxon>
        <taxon>Pleosporineae</taxon>
        <taxon>Phaeosphaeriaceae</taxon>
        <taxon>Setomelanomma</taxon>
    </lineage>
</organism>
<dbReference type="AlphaFoldDB" id="A0A9P4H904"/>